<dbReference type="GO" id="GO:0005615">
    <property type="term" value="C:extracellular space"/>
    <property type="evidence" value="ECO:0007669"/>
    <property type="project" value="TreeGrafter"/>
</dbReference>
<dbReference type="GO" id="GO:0004252">
    <property type="term" value="F:serine-type endopeptidase activity"/>
    <property type="evidence" value="ECO:0007669"/>
    <property type="project" value="InterPro"/>
</dbReference>
<dbReference type="OrthoDB" id="206201at2759"/>
<dbReference type="Proteomes" id="UP000218209">
    <property type="component" value="Unassembled WGS sequence"/>
</dbReference>
<dbReference type="Gene3D" id="3.40.50.200">
    <property type="entry name" value="Peptidase S8/S53 domain"/>
    <property type="match status" value="1"/>
</dbReference>
<keyword evidence="4" id="KW-0720">Serine protease</keyword>
<feature type="domain" description="Peptidase S8/S53" evidence="7">
    <location>
        <begin position="2"/>
        <end position="106"/>
    </location>
</feature>
<sequence length="189" mass="19263">MNEAGVIGVVPTGNDHSNACEASPARSLHVTTVGNSDIDESVWHNSNIGPCVDLFARRPGHQYRPVLVTSCRGTSMSAPHVSGMAALLLSQHPNGSSLRMRDVLAMLTKDAPMIGAHPLAWVSPTCAGTAEPALAPAPAQKQAPAPVVPIPTSAPAPTATPPTTGPPDMDIGGIPPPGSSSPLQTPSQV</sequence>
<protein>
    <recommendedName>
        <fullName evidence="7">Peptidase S8/S53 domain-containing protein</fullName>
    </recommendedName>
</protein>
<dbReference type="InterPro" id="IPR050131">
    <property type="entry name" value="Peptidase_S8_subtilisin-like"/>
</dbReference>
<dbReference type="EMBL" id="KV918864">
    <property type="protein sequence ID" value="OSX76498.1"/>
    <property type="molecule type" value="Genomic_DNA"/>
</dbReference>
<dbReference type="Pfam" id="PF00082">
    <property type="entry name" value="Peptidase_S8"/>
    <property type="match status" value="1"/>
</dbReference>
<evidence type="ECO:0000256" key="6">
    <source>
        <dbReference type="SAM" id="MobiDB-lite"/>
    </source>
</evidence>
<keyword evidence="2" id="KW-0645">Protease</keyword>
<dbReference type="PROSITE" id="PS00138">
    <property type="entry name" value="SUBTILASE_SER"/>
    <property type="match status" value="1"/>
</dbReference>
<dbReference type="PANTHER" id="PTHR43806">
    <property type="entry name" value="PEPTIDASE S8"/>
    <property type="match status" value="1"/>
</dbReference>
<proteinExistence type="inferred from homology"/>
<comment type="caution">
    <text evidence="5">Lacks conserved residue(s) required for the propagation of feature annotation.</text>
</comment>
<organism evidence="8 9">
    <name type="scientific">Porphyra umbilicalis</name>
    <name type="common">Purple laver</name>
    <name type="synonym">Red alga</name>
    <dbReference type="NCBI Taxonomy" id="2786"/>
    <lineage>
        <taxon>Eukaryota</taxon>
        <taxon>Rhodophyta</taxon>
        <taxon>Bangiophyceae</taxon>
        <taxon>Bangiales</taxon>
        <taxon>Bangiaceae</taxon>
        <taxon>Porphyra</taxon>
    </lineage>
</organism>
<feature type="compositionally biased region" description="Low complexity" evidence="6">
    <location>
        <begin position="134"/>
        <end position="145"/>
    </location>
</feature>
<evidence type="ECO:0000256" key="2">
    <source>
        <dbReference type="ARBA" id="ARBA00022670"/>
    </source>
</evidence>
<dbReference type="PROSITE" id="PS51892">
    <property type="entry name" value="SUBTILASE"/>
    <property type="match status" value="1"/>
</dbReference>
<dbReference type="GO" id="GO:0006508">
    <property type="term" value="P:proteolysis"/>
    <property type="evidence" value="ECO:0007669"/>
    <property type="project" value="UniProtKB-KW"/>
</dbReference>
<dbReference type="SUPFAM" id="SSF52743">
    <property type="entry name" value="Subtilisin-like"/>
    <property type="match status" value="1"/>
</dbReference>
<evidence type="ECO:0000256" key="4">
    <source>
        <dbReference type="ARBA" id="ARBA00022825"/>
    </source>
</evidence>
<evidence type="ECO:0000313" key="8">
    <source>
        <dbReference type="EMBL" id="OSX76498.1"/>
    </source>
</evidence>
<evidence type="ECO:0000256" key="3">
    <source>
        <dbReference type="ARBA" id="ARBA00022801"/>
    </source>
</evidence>
<comment type="similarity">
    <text evidence="1 5">Belongs to the peptidase S8 family.</text>
</comment>
<reference evidence="8 9" key="1">
    <citation type="submission" date="2017-03" db="EMBL/GenBank/DDBJ databases">
        <title>WGS assembly of Porphyra umbilicalis.</title>
        <authorList>
            <person name="Brawley S.H."/>
            <person name="Blouin N.A."/>
            <person name="Ficko-Blean E."/>
            <person name="Wheeler G.L."/>
            <person name="Lohr M."/>
            <person name="Goodson H.V."/>
            <person name="Jenkins J.W."/>
            <person name="Blaby-Haas C.E."/>
            <person name="Helliwell K.E."/>
            <person name="Chan C."/>
            <person name="Marriage T."/>
            <person name="Bhattacharya D."/>
            <person name="Klein A.S."/>
            <person name="Badis Y."/>
            <person name="Brodie J."/>
            <person name="Cao Y."/>
            <person name="Collen J."/>
            <person name="Dittami S.M."/>
            <person name="Gachon C.M."/>
            <person name="Green B.R."/>
            <person name="Karpowicz S."/>
            <person name="Kim J.W."/>
            <person name="Kudahl U."/>
            <person name="Lin S."/>
            <person name="Michel G."/>
            <person name="Mittag M."/>
            <person name="Olson B.J."/>
            <person name="Pangilinan J."/>
            <person name="Peng Y."/>
            <person name="Qiu H."/>
            <person name="Shu S."/>
            <person name="Singer J.T."/>
            <person name="Smith A.G."/>
            <person name="Sprecher B.N."/>
            <person name="Wagner V."/>
            <person name="Wang W."/>
            <person name="Wang Z.-Y."/>
            <person name="Yan J."/>
            <person name="Yarish C."/>
            <person name="Zoeuner-Riek S."/>
            <person name="Zhuang Y."/>
            <person name="Zou Y."/>
            <person name="Lindquist E.A."/>
            <person name="Grimwood J."/>
            <person name="Barry K."/>
            <person name="Rokhsar D.S."/>
            <person name="Schmutz J."/>
            <person name="Stiller J.W."/>
            <person name="Grossman A.R."/>
            <person name="Prochnik S.E."/>
        </authorList>
    </citation>
    <scope>NUCLEOTIDE SEQUENCE [LARGE SCALE GENOMIC DNA]</scope>
    <source>
        <strain evidence="8">4086291</strain>
    </source>
</reference>
<evidence type="ECO:0000256" key="1">
    <source>
        <dbReference type="ARBA" id="ARBA00011073"/>
    </source>
</evidence>
<evidence type="ECO:0000259" key="7">
    <source>
        <dbReference type="Pfam" id="PF00082"/>
    </source>
</evidence>
<dbReference type="AlphaFoldDB" id="A0A1X6P6M7"/>
<feature type="region of interest" description="Disordered" evidence="6">
    <location>
        <begin position="134"/>
        <end position="189"/>
    </location>
</feature>
<gene>
    <name evidence="8" type="ORF">BU14_0188s0016</name>
</gene>
<feature type="compositionally biased region" description="Pro residues" evidence="6">
    <location>
        <begin position="146"/>
        <end position="165"/>
    </location>
</feature>
<dbReference type="InterPro" id="IPR036852">
    <property type="entry name" value="Peptidase_S8/S53_dom_sf"/>
</dbReference>
<dbReference type="InterPro" id="IPR023828">
    <property type="entry name" value="Peptidase_S8_Ser-AS"/>
</dbReference>
<dbReference type="InterPro" id="IPR000209">
    <property type="entry name" value="Peptidase_S8/S53_dom"/>
</dbReference>
<evidence type="ECO:0000313" key="9">
    <source>
        <dbReference type="Proteomes" id="UP000218209"/>
    </source>
</evidence>
<dbReference type="PANTHER" id="PTHR43806:SF11">
    <property type="entry name" value="CEREVISIN-RELATED"/>
    <property type="match status" value="1"/>
</dbReference>
<keyword evidence="3" id="KW-0378">Hydrolase</keyword>
<keyword evidence="9" id="KW-1185">Reference proteome</keyword>
<name>A0A1X6P6M7_PORUM</name>
<evidence type="ECO:0000256" key="5">
    <source>
        <dbReference type="PROSITE-ProRule" id="PRU01240"/>
    </source>
</evidence>
<accession>A0A1X6P6M7</accession>